<gene>
    <name evidence="2" type="ORF">TGEB3V08_LOCUS1982</name>
</gene>
<keyword evidence="1" id="KW-0175">Coiled coil</keyword>
<feature type="coiled-coil region" evidence="1">
    <location>
        <begin position="168"/>
        <end position="209"/>
    </location>
</feature>
<proteinExistence type="predicted"/>
<name>A0A7R9PHY9_TIMGE</name>
<dbReference type="EMBL" id="OE839597">
    <property type="protein sequence ID" value="CAD7587827.1"/>
    <property type="molecule type" value="Genomic_DNA"/>
</dbReference>
<sequence length="262" mass="30875">MFWIGRSAVSNYDGSTDGCIMYRCFDYIIYRNKHGKKKKFDKNLVDVKKKKRDAEMEHRNKIKNDPVCYEEFKRKERERYNKRKEDGKIKLISDLSERGKRQQRKKWVERTTRHRKRQKADREELNNILVCGTPSLSGTEAREVTVSVAGPSNGILGRAGSSRKNAGRKRVLRNRSQAHRKIKELEGKLKRLSKSAAKYKAKYYRLRKQKGNNESLQTRVREFLNGEKVSTKVVKRLQFGEVLTTITMQTKIQKLVRFLLEF</sequence>
<protein>
    <submittedName>
        <fullName evidence="2">Uncharacterized protein</fullName>
    </submittedName>
</protein>
<dbReference type="AlphaFoldDB" id="A0A7R9PHY9"/>
<evidence type="ECO:0000313" key="2">
    <source>
        <dbReference type="EMBL" id="CAD7587827.1"/>
    </source>
</evidence>
<organism evidence="2">
    <name type="scientific">Timema genevievae</name>
    <name type="common">Walking stick</name>
    <dbReference type="NCBI Taxonomy" id="629358"/>
    <lineage>
        <taxon>Eukaryota</taxon>
        <taxon>Metazoa</taxon>
        <taxon>Ecdysozoa</taxon>
        <taxon>Arthropoda</taxon>
        <taxon>Hexapoda</taxon>
        <taxon>Insecta</taxon>
        <taxon>Pterygota</taxon>
        <taxon>Neoptera</taxon>
        <taxon>Polyneoptera</taxon>
        <taxon>Phasmatodea</taxon>
        <taxon>Timematodea</taxon>
        <taxon>Timematoidea</taxon>
        <taxon>Timematidae</taxon>
        <taxon>Timema</taxon>
    </lineage>
</organism>
<evidence type="ECO:0000256" key="1">
    <source>
        <dbReference type="SAM" id="Coils"/>
    </source>
</evidence>
<reference evidence="2" key="1">
    <citation type="submission" date="2020-11" db="EMBL/GenBank/DDBJ databases">
        <authorList>
            <person name="Tran Van P."/>
        </authorList>
    </citation>
    <scope>NUCLEOTIDE SEQUENCE</scope>
</reference>
<accession>A0A7R9PHY9</accession>